<protein>
    <submittedName>
        <fullName evidence="1">Uncharacterized protein</fullName>
    </submittedName>
</protein>
<proteinExistence type="predicted"/>
<dbReference type="Proteomes" id="UP000504844">
    <property type="component" value="Chromosome"/>
</dbReference>
<reference evidence="1 2" key="1">
    <citation type="submission" date="2020-05" db="EMBL/GenBank/DDBJ databases">
        <title>Complete genome sequence of Deefgea sp. D17.</title>
        <authorList>
            <person name="Bae J.-W."/>
            <person name="Han J.E."/>
        </authorList>
    </citation>
    <scope>NUCLEOTIDE SEQUENCE [LARGE SCALE GENOMIC DNA]</scope>
    <source>
        <strain evidence="1 2">D17</strain>
    </source>
</reference>
<evidence type="ECO:0000313" key="1">
    <source>
        <dbReference type="EMBL" id="QKJ68031.1"/>
    </source>
</evidence>
<accession>A0A6M8STL8</accession>
<keyword evidence="2" id="KW-1185">Reference proteome</keyword>
<evidence type="ECO:0000313" key="2">
    <source>
        <dbReference type="Proteomes" id="UP000504844"/>
    </source>
</evidence>
<sequence>MSWAAEQAAALDELAEAFGAEAEWLPFSGGSPLNHSVLFDSATRDFHLDAHGAGFDLSIPDADFVVTYPNDAFAGLKASVDAGHYEELSISVDGKPHGLYAVRQVKAVGDGSIYQAKLSAAQA</sequence>
<name>A0A6M8STL8_9NEIS</name>
<dbReference type="AlphaFoldDB" id="A0A6M8STL8"/>
<dbReference type="RefSeq" id="WP_173534532.1">
    <property type="nucleotide sequence ID" value="NZ_CP054143.1"/>
</dbReference>
<gene>
    <name evidence="1" type="ORF">HQN60_15605</name>
</gene>
<dbReference type="KEGG" id="dee:HQN60_15605"/>
<dbReference type="EMBL" id="CP054143">
    <property type="protein sequence ID" value="QKJ68031.1"/>
    <property type="molecule type" value="Genomic_DNA"/>
</dbReference>
<organism evidence="1 2">
    <name type="scientific">Deefgea piscis</name>
    <dbReference type="NCBI Taxonomy" id="2739061"/>
    <lineage>
        <taxon>Bacteria</taxon>
        <taxon>Pseudomonadati</taxon>
        <taxon>Pseudomonadota</taxon>
        <taxon>Betaproteobacteria</taxon>
        <taxon>Neisseriales</taxon>
        <taxon>Chitinibacteraceae</taxon>
        <taxon>Deefgea</taxon>
    </lineage>
</organism>